<evidence type="ECO:0000256" key="1">
    <source>
        <dbReference type="ARBA" id="ARBA00001964"/>
    </source>
</evidence>
<protein>
    <submittedName>
        <fullName evidence="8">2-oxoglutarate dehydrogenase, mitochondrial-like</fullName>
    </submittedName>
</protein>
<keyword evidence="7" id="KW-1185">Reference proteome</keyword>
<name>A0A3Q0IXL4_DIACI</name>
<dbReference type="STRING" id="121845.A0A3Q0IXL4"/>
<dbReference type="Pfam" id="PF00676">
    <property type="entry name" value="E1_dh"/>
    <property type="match status" value="1"/>
</dbReference>
<dbReference type="InterPro" id="IPR011603">
    <property type="entry name" value="2oxoglutarate_DH_E1"/>
</dbReference>
<feature type="domain" description="Transketolase-like pyrimidine-binding" evidence="6">
    <location>
        <begin position="223"/>
        <end position="431"/>
    </location>
</feature>
<dbReference type="GO" id="GO:0006099">
    <property type="term" value="P:tricarboxylic acid cycle"/>
    <property type="evidence" value="ECO:0007669"/>
    <property type="project" value="TreeGrafter"/>
</dbReference>
<proteinExistence type="inferred from homology"/>
<evidence type="ECO:0000256" key="2">
    <source>
        <dbReference type="ARBA" id="ARBA00006936"/>
    </source>
</evidence>
<dbReference type="GO" id="GO:0004591">
    <property type="term" value="F:oxoglutarate dehydrogenase (succinyl-transferring) activity"/>
    <property type="evidence" value="ECO:0007669"/>
    <property type="project" value="TreeGrafter"/>
</dbReference>
<dbReference type="Gene3D" id="3.40.50.12470">
    <property type="match status" value="1"/>
</dbReference>
<dbReference type="InterPro" id="IPR029061">
    <property type="entry name" value="THDP-binding"/>
</dbReference>
<comment type="similarity">
    <text evidence="2">Belongs to the alpha-ketoglutarate dehydrogenase family.</text>
</comment>
<dbReference type="PANTHER" id="PTHR23152:SF4">
    <property type="entry name" value="2-OXOADIPATE DEHYDROGENASE COMPLEX COMPONENT E1"/>
    <property type="match status" value="1"/>
</dbReference>
<dbReference type="GO" id="GO:0005829">
    <property type="term" value="C:cytosol"/>
    <property type="evidence" value="ECO:0007669"/>
    <property type="project" value="TreeGrafter"/>
</dbReference>
<dbReference type="KEGG" id="dci:103508860"/>
<dbReference type="InterPro" id="IPR005475">
    <property type="entry name" value="Transketolase-like_Pyr-bd"/>
</dbReference>
<dbReference type="PaxDb" id="121845-A0A3Q0IXL4"/>
<keyword evidence="5" id="KW-0786">Thiamine pyrophosphate</keyword>
<evidence type="ECO:0000259" key="6">
    <source>
        <dbReference type="SMART" id="SM00861"/>
    </source>
</evidence>
<dbReference type="Pfam" id="PF02779">
    <property type="entry name" value="Transket_pyr"/>
    <property type="match status" value="1"/>
</dbReference>
<dbReference type="Gene3D" id="3.40.50.970">
    <property type="match status" value="1"/>
</dbReference>
<evidence type="ECO:0000313" key="7">
    <source>
        <dbReference type="Proteomes" id="UP000079169"/>
    </source>
</evidence>
<gene>
    <name evidence="8" type="primary">LOC103508860</name>
</gene>
<dbReference type="InterPro" id="IPR001017">
    <property type="entry name" value="DH_E1"/>
</dbReference>
<dbReference type="RefSeq" id="XP_026679155.1">
    <property type="nucleotide sequence ID" value="XM_026823354.1"/>
</dbReference>
<organism evidence="7 8">
    <name type="scientific">Diaphorina citri</name>
    <name type="common">Asian citrus psyllid</name>
    <dbReference type="NCBI Taxonomy" id="121845"/>
    <lineage>
        <taxon>Eukaryota</taxon>
        <taxon>Metazoa</taxon>
        <taxon>Ecdysozoa</taxon>
        <taxon>Arthropoda</taxon>
        <taxon>Hexapoda</taxon>
        <taxon>Insecta</taxon>
        <taxon>Pterygota</taxon>
        <taxon>Neoptera</taxon>
        <taxon>Paraneoptera</taxon>
        <taxon>Hemiptera</taxon>
        <taxon>Sternorrhyncha</taxon>
        <taxon>Psylloidea</taxon>
        <taxon>Psyllidae</taxon>
        <taxon>Diaphorininae</taxon>
        <taxon>Diaphorina</taxon>
    </lineage>
</organism>
<dbReference type="PANTHER" id="PTHR23152">
    <property type="entry name" value="2-OXOGLUTARATE DEHYDROGENASE"/>
    <property type="match status" value="1"/>
</dbReference>
<dbReference type="GeneID" id="103508860"/>
<keyword evidence="3" id="KW-0809">Transit peptide</keyword>
<dbReference type="InterPro" id="IPR031717">
    <property type="entry name" value="ODO-1/KGD_C"/>
</dbReference>
<dbReference type="GO" id="GO:0030976">
    <property type="term" value="F:thiamine pyrophosphate binding"/>
    <property type="evidence" value="ECO:0007669"/>
    <property type="project" value="InterPro"/>
</dbReference>
<reference evidence="8" key="1">
    <citation type="submission" date="2025-08" db="UniProtKB">
        <authorList>
            <consortium name="RefSeq"/>
        </authorList>
    </citation>
    <scope>IDENTIFICATION</scope>
</reference>
<keyword evidence="4" id="KW-0560">Oxidoreductase</keyword>
<dbReference type="Gene3D" id="3.40.50.11610">
    <property type="entry name" value="Multifunctional 2-oxoglutarate metabolism enzyme, C-terminal domain"/>
    <property type="match status" value="1"/>
</dbReference>
<dbReference type="GO" id="GO:0045252">
    <property type="term" value="C:oxoglutarate dehydrogenase complex"/>
    <property type="evidence" value="ECO:0007669"/>
    <property type="project" value="TreeGrafter"/>
</dbReference>
<dbReference type="AlphaFoldDB" id="A0A3Q0IXL4"/>
<evidence type="ECO:0000256" key="3">
    <source>
        <dbReference type="ARBA" id="ARBA00022946"/>
    </source>
</evidence>
<accession>A0A3Q0IXL4</accession>
<evidence type="ECO:0000313" key="8">
    <source>
        <dbReference type="RefSeq" id="XP_026679155.1"/>
    </source>
</evidence>
<evidence type="ECO:0000256" key="4">
    <source>
        <dbReference type="ARBA" id="ARBA00023002"/>
    </source>
</evidence>
<dbReference type="InterPro" id="IPR042179">
    <property type="entry name" value="KGD_C_sf"/>
</dbReference>
<dbReference type="SMART" id="SM00861">
    <property type="entry name" value="Transket_pyr"/>
    <property type="match status" value="1"/>
</dbReference>
<sequence>MAKLEPYNTHGTIHIIINNQVGFTANPWETRSSMYCTCVAKVIGAPVFHVNADEPEVVVSIMKLLARYRQTFKRDAFIDIIGYRRHGHNEGDDPSFTQPLMYEKIKQTKPLFEKYTQKLLQEKVITEDMVTLEVQAYQQKLESEYEKSKEATRFDSAPWIDVPWEGFEKDTTLIQMPTTGCDIAKLQLLADLVSKPPAEPFKLHRSLQRVLNQRRKMIEENSLDWAMAEALALGTLLDSGHHIRLIGQDSKRGTFSHRHAVYFDQATGNTYTPLHHIGAEAGKFHVYNSILNEMAALSFEYGYSLVDPNFLVIWEAQFGDFANNAQAVFDQWISSARSKWNIDSGLVLLLPHGIEGQGPEHSSARPERFLELCSDSPRCVELDMKKQLFDANWFVLYPSTPSTLFHALRRQLLLPFRRPLVVLTPKALLRHPQVRSTFEDLSLDTKFRAYLPDTMADRNKDKVEKYILCSGKIYYDLIEARDAANLTEQIAIARLEQISPFPYRAFINDVSSYKNVKQVCWCQSEPENFGFWKYVQARMCSVMEITTDPVCYIGRDPSSVPASGLQAKYKSSQDRLIEDALGLC</sequence>
<dbReference type="SUPFAM" id="SSF52518">
    <property type="entry name" value="Thiamin diphosphate-binding fold (THDP-binding)"/>
    <property type="match status" value="2"/>
</dbReference>
<evidence type="ECO:0000256" key="5">
    <source>
        <dbReference type="ARBA" id="ARBA00023052"/>
    </source>
</evidence>
<comment type="cofactor">
    <cofactor evidence="1">
        <name>thiamine diphosphate</name>
        <dbReference type="ChEBI" id="CHEBI:58937"/>
    </cofactor>
</comment>
<dbReference type="Proteomes" id="UP000079169">
    <property type="component" value="Unplaced"/>
</dbReference>
<dbReference type="Pfam" id="PF16870">
    <property type="entry name" value="OxoGdeHyase_C"/>
    <property type="match status" value="1"/>
</dbReference>